<evidence type="ECO:0000259" key="1">
    <source>
        <dbReference type="Pfam" id="PF11754"/>
    </source>
</evidence>
<keyword evidence="3" id="KW-1185">Reference proteome</keyword>
<protein>
    <recommendedName>
        <fullName evidence="1">Velvet domain-containing protein</fullName>
    </recommendedName>
</protein>
<dbReference type="InterPro" id="IPR037525">
    <property type="entry name" value="Velvet_dom"/>
</dbReference>
<sequence length="92" mass="10512">MMKGKTIEQLSSYNLVCHLTLKGSEGFQTVLINSVHSLRRYNTNIFGPSTMHGQILTDPITQTPQIYFVFPEIYIKSPGTYNFECSVFNMNE</sequence>
<proteinExistence type="predicted"/>
<dbReference type="EMBL" id="JADGKB010000019">
    <property type="protein sequence ID" value="KAJ3259306.1"/>
    <property type="molecule type" value="Genomic_DNA"/>
</dbReference>
<dbReference type="Pfam" id="PF11754">
    <property type="entry name" value="Velvet"/>
    <property type="match status" value="1"/>
</dbReference>
<organism evidence="2 3">
    <name type="scientific">Boothiomyces macroporosus</name>
    <dbReference type="NCBI Taxonomy" id="261099"/>
    <lineage>
        <taxon>Eukaryota</taxon>
        <taxon>Fungi</taxon>
        <taxon>Fungi incertae sedis</taxon>
        <taxon>Chytridiomycota</taxon>
        <taxon>Chytridiomycota incertae sedis</taxon>
        <taxon>Chytridiomycetes</taxon>
        <taxon>Rhizophydiales</taxon>
        <taxon>Terramycetaceae</taxon>
        <taxon>Boothiomyces</taxon>
    </lineage>
</organism>
<evidence type="ECO:0000313" key="3">
    <source>
        <dbReference type="Proteomes" id="UP001210925"/>
    </source>
</evidence>
<dbReference type="Proteomes" id="UP001210925">
    <property type="component" value="Unassembled WGS sequence"/>
</dbReference>
<dbReference type="AlphaFoldDB" id="A0AAD5UIT9"/>
<accession>A0AAD5UIT9</accession>
<reference evidence="2" key="1">
    <citation type="submission" date="2020-05" db="EMBL/GenBank/DDBJ databases">
        <title>Phylogenomic resolution of chytrid fungi.</title>
        <authorList>
            <person name="Stajich J.E."/>
            <person name="Amses K."/>
            <person name="Simmons R."/>
            <person name="Seto K."/>
            <person name="Myers J."/>
            <person name="Bonds A."/>
            <person name="Quandt C.A."/>
            <person name="Barry K."/>
            <person name="Liu P."/>
            <person name="Grigoriev I."/>
            <person name="Longcore J.E."/>
            <person name="James T.Y."/>
        </authorList>
    </citation>
    <scope>NUCLEOTIDE SEQUENCE</scope>
    <source>
        <strain evidence="2">PLAUS21</strain>
    </source>
</reference>
<dbReference type="InterPro" id="IPR038491">
    <property type="entry name" value="Velvet_dom_sf"/>
</dbReference>
<name>A0AAD5UIT9_9FUNG</name>
<evidence type="ECO:0000313" key="2">
    <source>
        <dbReference type="EMBL" id="KAJ3259306.1"/>
    </source>
</evidence>
<dbReference type="Gene3D" id="2.60.40.3960">
    <property type="entry name" value="Velvet domain"/>
    <property type="match status" value="1"/>
</dbReference>
<gene>
    <name evidence="2" type="ORF">HK103_002504</name>
</gene>
<feature type="domain" description="Velvet" evidence="1">
    <location>
        <begin position="38"/>
        <end position="91"/>
    </location>
</feature>
<comment type="caution">
    <text evidence="2">The sequence shown here is derived from an EMBL/GenBank/DDBJ whole genome shotgun (WGS) entry which is preliminary data.</text>
</comment>